<proteinExistence type="predicted"/>
<dbReference type="Proteomes" id="UP000233440">
    <property type="component" value="Unassembled WGS sequence"/>
</dbReference>
<organism evidence="2 3">
    <name type="scientific">Heyndrickxia camelliae</name>
    <dbReference type="NCBI Taxonomy" id="1707093"/>
    <lineage>
        <taxon>Bacteria</taxon>
        <taxon>Bacillati</taxon>
        <taxon>Bacillota</taxon>
        <taxon>Bacilli</taxon>
        <taxon>Bacillales</taxon>
        <taxon>Bacillaceae</taxon>
        <taxon>Heyndrickxia</taxon>
    </lineage>
</organism>
<accession>A0A2N3LDW7</accession>
<name>A0A2N3LDW7_9BACI</name>
<feature type="domain" description="DUF3291" evidence="1">
    <location>
        <begin position="7"/>
        <end position="143"/>
    </location>
</feature>
<evidence type="ECO:0000313" key="3">
    <source>
        <dbReference type="Proteomes" id="UP000233440"/>
    </source>
</evidence>
<dbReference type="OrthoDB" id="2376237at2"/>
<dbReference type="Pfam" id="PF11695">
    <property type="entry name" value="DUF3291"/>
    <property type="match status" value="1"/>
</dbReference>
<keyword evidence="3" id="KW-1185">Reference proteome</keyword>
<comment type="caution">
    <text evidence="2">The sequence shown here is derived from an EMBL/GenBank/DDBJ whole genome shotgun (WGS) entry which is preliminary data.</text>
</comment>
<sequence length="155" mass="18360">MALVSIYTVGRLKQAYDHPASREFFEVGNDIYLQASSSGQLIDIFSSNRVTFPKELVEEEGFPIITLTVWKSLQSLYEFTYTGKHRKALQDRKKWMLPYKEKHLPYVLWWSERVSDVSWNEAFKRYNYYIQQGSTPYAFDFKHAFDDKGEICMVK</sequence>
<evidence type="ECO:0000313" key="2">
    <source>
        <dbReference type="EMBL" id="PKR82789.1"/>
    </source>
</evidence>
<dbReference type="InterPro" id="IPR021708">
    <property type="entry name" value="DUF3291"/>
</dbReference>
<reference evidence="2 3" key="1">
    <citation type="submission" date="2017-11" db="EMBL/GenBank/DDBJ databases">
        <title>Bacillus camelliae sp. nov., isolated from pu'er tea.</title>
        <authorList>
            <person name="Niu L."/>
        </authorList>
    </citation>
    <scope>NUCLEOTIDE SEQUENCE [LARGE SCALE GENOMIC DNA]</scope>
    <source>
        <strain evidence="2 3">7578-1</strain>
    </source>
</reference>
<evidence type="ECO:0000259" key="1">
    <source>
        <dbReference type="Pfam" id="PF11695"/>
    </source>
</evidence>
<gene>
    <name evidence="2" type="ORF">CWO92_22640</name>
</gene>
<protein>
    <recommendedName>
        <fullName evidence="1">DUF3291 domain-containing protein</fullName>
    </recommendedName>
</protein>
<dbReference type="EMBL" id="PIQO01000028">
    <property type="protein sequence ID" value="PKR82789.1"/>
    <property type="molecule type" value="Genomic_DNA"/>
</dbReference>
<dbReference type="AlphaFoldDB" id="A0A2N3LDW7"/>
<dbReference type="RefSeq" id="WP_101356479.1">
    <property type="nucleotide sequence ID" value="NZ_PIQO01000028.1"/>
</dbReference>